<sequence length="186" mass="21136">MAANEQHDEYMLKFVLVGDSGVGKTSLISRFIRNEFNAERVDFGSTFAQMKDNRRIKLQVWDISGKERYQGIAPTYYRGAQCAFLLFDPTSLSSFVNLQVHWLEEIRRYASQHIKLVLIANKADLVKEGQQQREVSIQAAEKYASDHDMLFFETSALEDSTHVAHVFQSVAADIHDTLVTPCTNDG</sequence>
<accession>A0A068RVC4</accession>
<dbReference type="Gene3D" id="3.40.50.300">
    <property type="entry name" value="P-loop containing nucleotide triphosphate hydrolases"/>
    <property type="match status" value="1"/>
</dbReference>
<reference evidence="2" key="1">
    <citation type="submission" date="2013-08" db="EMBL/GenBank/DDBJ databases">
        <title>Gene expansion shapes genome architecture in the human pathogen Lichtheimia corymbifera: an evolutionary genomics analysis in the ancient terrestrial Mucorales (Mucoromycotina).</title>
        <authorList>
            <person name="Schwartze V.U."/>
            <person name="Winter S."/>
            <person name="Shelest E."/>
            <person name="Marcet-Houben M."/>
            <person name="Horn F."/>
            <person name="Wehner S."/>
            <person name="Hoffmann K."/>
            <person name="Riege K."/>
            <person name="Sammeth M."/>
            <person name="Nowrousian M."/>
            <person name="Valiante V."/>
            <person name="Linde J."/>
            <person name="Jacobsen I.D."/>
            <person name="Marz M."/>
            <person name="Brakhage A.A."/>
            <person name="Gabaldon T."/>
            <person name="Bocker S."/>
            <person name="Voigt K."/>
        </authorList>
    </citation>
    <scope>NUCLEOTIDE SEQUENCE [LARGE SCALE GENOMIC DNA]</scope>
    <source>
        <strain evidence="2">FSU 9682</strain>
    </source>
</reference>
<evidence type="ECO:0000313" key="2">
    <source>
        <dbReference type="EMBL" id="CDH54108.1"/>
    </source>
</evidence>
<evidence type="ECO:0000313" key="3">
    <source>
        <dbReference type="Proteomes" id="UP000027586"/>
    </source>
</evidence>
<dbReference type="SMART" id="SM00175">
    <property type="entry name" value="RAB"/>
    <property type="match status" value="1"/>
</dbReference>
<dbReference type="SUPFAM" id="SSF52540">
    <property type="entry name" value="P-loop containing nucleoside triphosphate hydrolases"/>
    <property type="match status" value="1"/>
</dbReference>
<protein>
    <submittedName>
        <fullName evidence="2">Gtpase ypt3</fullName>
    </submittedName>
</protein>
<dbReference type="NCBIfam" id="TIGR00231">
    <property type="entry name" value="small_GTP"/>
    <property type="match status" value="1"/>
</dbReference>
<dbReference type="PROSITE" id="PS51421">
    <property type="entry name" value="RAS"/>
    <property type="match status" value="1"/>
</dbReference>
<dbReference type="VEuPathDB" id="FungiDB:LCOR_05391.1"/>
<gene>
    <name evidence="2" type="ORF">LCOR_05391.1</name>
</gene>
<organism evidence="2 3">
    <name type="scientific">Lichtheimia corymbifera JMRC:FSU:9682</name>
    <dbReference type="NCBI Taxonomy" id="1263082"/>
    <lineage>
        <taxon>Eukaryota</taxon>
        <taxon>Fungi</taxon>
        <taxon>Fungi incertae sedis</taxon>
        <taxon>Mucoromycota</taxon>
        <taxon>Mucoromycotina</taxon>
        <taxon>Mucoromycetes</taxon>
        <taxon>Mucorales</taxon>
        <taxon>Lichtheimiaceae</taxon>
        <taxon>Lichtheimia</taxon>
    </lineage>
</organism>
<dbReference type="Proteomes" id="UP000027586">
    <property type="component" value="Unassembled WGS sequence"/>
</dbReference>
<dbReference type="InterPro" id="IPR005225">
    <property type="entry name" value="Small_GTP-bd"/>
</dbReference>
<name>A0A068RVC4_9FUNG</name>
<dbReference type="InterPro" id="IPR027417">
    <property type="entry name" value="P-loop_NTPase"/>
</dbReference>
<dbReference type="PROSITE" id="PS51419">
    <property type="entry name" value="RAB"/>
    <property type="match status" value="1"/>
</dbReference>
<dbReference type="InterPro" id="IPR050209">
    <property type="entry name" value="Rab_GTPases_membrane_traffic"/>
</dbReference>
<dbReference type="PANTHER" id="PTHR47979">
    <property type="entry name" value="DRAB11-RELATED"/>
    <property type="match status" value="1"/>
</dbReference>
<dbReference type="SMART" id="SM00173">
    <property type="entry name" value="RAS"/>
    <property type="match status" value="1"/>
</dbReference>
<dbReference type="OrthoDB" id="2232737at2759"/>
<dbReference type="FunFam" id="3.40.50.300:FF:001447">
    <property type="entry name" value="Ras-related protein Rab-1B"/>
    <property type="match status" value="1"/>
</dbReference>
<keyword evidence="3" id="KW-1185">Reference proteome</keyword>
<dbReference type="InterPro" id="IPR001806">
    <property type="entry name" value="Small_GTPase"/>
</dbReference>
<dbReference type="STRING" id="1263082.A0A068RVC4"/>
<dbReference type="SMART" id="SM00174">
    <property type="entry name" value="RHO"/>
    <property type="match status" value="1"/>
</dbReference>
<dbReference type="EMBL" id="CBTN010000021">
    <property type="protein sequence ID" value="CDH54108.1"/>
    <property type="molecule type" value="Genomic_DNA"/>
</dbReference>
<evidence type="ECO:0000256" key="1">
    <source>
        <dbReference type="ARBA" id="ARBA00006270"/>
    </source>
</evidence>
<comment type="caution">
    <text evidence="2">The sequence shown here is derived from an EMBL/GenBank/DDBJ whole genome shotgun (WGS) entry which is preliminary data.</text>
</comment>
<dbReference type="CDD" id="cd00154">
    <property type="entry name" value="Rab"/>
    <property type="match status" value="1"/>
</dbReference>
<proteinExistence type="inferred from homology"/>
<comment type="similarity">
    <text evidence="1">Belongs to the small GTPase superfamily. Rab family.</text>
</comment>
<dbReference type="AlphaFoldDB" id="A0A068RVC4"/>
<dbReference type="Pfam" id="PF00071">
    <property type="entry name" value="Ras"/>
    <property type="match status" value="1"/>
</dbReference>
<dbReference type="SMART" id="SM00176">
    <property type="entry name" value="RAN"/>
    <property type="match status" value="1"/>
</dbReference>
<dbReference type="GO" id="GO:0005525">
    <property type="term" value="F:GTP binding"/>
    <property type="evidence" value="ECO:0007669"/>
    <property type="project" value="InterPro"/>
</dbReference>
<dbReference type="GO" id="GO:0003924">
    <property type="term" value="F:GTPase activity"/>
    <property type="evidence" value="ECO:0007669"/>
    <property type="project" value="InterPro"/>
</dbReference>
<dbReference type="PRINTS" id="PR00449">
    <property type="entry name" value="RASTRNSFRMNG"/>
</dbReference>